<proteinExistence type="predicted"/>
<comment type="caution">
    <text evidence="3">The sequence shown here is derived from an EMBL/GenBank/DDBJ whole genome shotgun (WGS) entry which is preliminary data.</text>
</comment>
<dbReference type="SUPFAM" id="SSF53098">
    <property type="entry name" value="Ribonuclease H-like"/>
    <property type="match status" value="1"/>
</dbReference>
<evidence type="ECO:0000313" key="3">
    <source>
        <dbReference type="EMBL" id="KAJ5386637.1"/>
    </source>
</evidence>
<dbReference type="GeneID" id="81372795"/>
<dbReference type="EMBL" id="JAPZBU010000009">
    <property type="protein sequence ID" value="KAJ5386637.1"/>
    <property type="molecule type" value="Genomic_DNA"/>
</dbReference>
<organism evidence="3 4">
    <name type="scientific">Penicillium cosmopolitanum</name>
    <dbReference type="NCBI Taxonomy" id="1131564"/>
    <lineage>
        <taxon>Eukaryota</taxon>
        <taxon>Fungi</taxon>
        <taxon>Dikarya</taxon>
        <taxon>Ascomycota</taxon>
        <taxon>Pezizomycotina</taxon>
        <taxon>Eurotiomycetes</taxon>
        <taxon>Eurotiomycetidae</taxon>
        <taxon>Eurotiales</taxon>
        <taxon>Aspergillaceae</taxon>
        <taxon>Penicillium</taxon>
    </lineage>
</organism>
<dbReference type="PANTHER" id="PTHR28083">
    <property type="entry name" value="GOOD FOR FULL DBP5 ACTIVITY PROTEIN 2"/>
    <property type="match status" value="1"/>
</dbReference>
<dbReference type="InterPro" id="IPR040151">
    <property type="entry name" value="Gfd2/YDR514C-like"/>
</dbReference>
<evidence type="ECO:0000259" key="2">
    <source>
        <dbReference type="Pfam" id="PF21762"/>
    </source>
</evidence>
<dbReference type="AlphaFoldDB" id="A0A9W9VP04"/>
<feature type="domain" description="Gfd2/YDR514C-like C-terminal" evidence="2">
    <location>
        <begin position="319"/>
        <end position="516"/>
    </location>
</feature>
<dbReference type="Pfam" id="PF21762">
    <property type="entry name" value="DEDDh_C"/>
    <property type="match status" value="1"/>
</dbReference>
<feature type="region of interest" description="Disordered" evidence="1">
    <location>
        <begin position="34"/>
        <end position="59"/>
    </location>
</feature>
<dbReference type="PANTHER" id="PTHR28083:SF1">
    <property type="entry name" value="GOOD FOR FULL DBP5 ACTIVITY PROTEIN 2"/>
    <property type="match status" value="1"/>
</dbReference>
<gene>
    <name evidence="3" type="ORF">N7509_009178</name>
</gene>
<reference evidence="3" key="2">
    <citation type="journal article" date="2023" name="IMA Fungus">
        <title>Comparative genomic study of the Penicillium genus elucidates a diverse pangenome and 15 lateral gene transfer events.</title>
        <authorList>
            <person name="Petersen C."/>
            <person name="Sorensen T."/>
            <person name="Nielsen M.R."/>
            <person name="Sondergaard T.E."/>
            <person name="Sorensen J.L."/>
            <person name="Fitzpatrick D.A."/>
            <person name="Frisvad J.C."/>
            <person name="Nielsen K.L."/>
        </authorList>
    </citation>
    <scope>NUCLEOTIDE SEQUENCE</scope>
    <source>
        <strain evidence="3">IBT 29677</strain>
    </source>
</reference>
<dbReference type="OrthoDB" id="5953249at2759"/>
<evidence type="ECO:0000313" key="4">
    <source>
        <dbReference type="Proteomes" id="UP001147747"/>
    </source>
</evidence>
<evidence type="ECO:0000256" key="1">
    <source>
        <dbReference type="SAM" id="MobiDB-lite"/>
    </source>
</evidence>
<keyword evidence="4" id="KW-1185">Reference proteome</keyword>
<protein>
    <recommendedName>
        <fullName evidence="2">Gfd2/YDR514C-like C-terminal domain-containing protein</fullName>
    </recommendedName>
</protein>
<dbReference type="InterPro" id="IPR012337">
    <property type="entry name" value="RNaseH-like_sf"/>
</dbReference>
<dbReference type="RefSeq" id="XP_056484435.1">
    <property type="nucleotide sequence ID" value="XM_056633815.1"/>
</dbReference>
<name>A0A9W9VP04_9EURO</name>
<dbReference type="Proteomes" id="UP001147747">
    <property type="component" value="Unassembled WGS sequence"/>
</dbReference>
<dbReference type="InterPro" id="IPR048519">
    <property type="entry name" value="Gfd2/YDR514C-like_C"/>
</dbReference>
<dbReference type="GO" id="GO:0005634">
    <property type="term" value="C:nucleus"/>
    <property type="evidence" value="ECO:0007669"/>
    <property type="project" value="TreeGrafter"/>
</dbReference>
<reference evidence="3" key="1">
    <citation type="submission" date="2022-12" db="EMBL/GenBank/DDBJ databases">
        <authorList>
            <person name="Petersen C."/>
        </authorList>
    </citation>
    <scope>NUCLEOTIDE SEQUENCE</scope>
    <source>
        <strain evidence="3">IBT 29677</strain>
    </source>
</reference>
<sequence length="539" mass="60454">MDKVMDEKFNRLNLLLQGDEDLQHVNTQISTRMNAGKKVSAPGLQHGETKVRKTPKGRNMRTNEWTEWTQEEAIASSPDSPAWCSAQGIFPKNIDLASSYCPILALRNIPHKFCDDEARNKALAKFFETKTLFDRTWTLHYLSLPPGCRGRRLLLLVPLQEAYDYLKEVNTALSCDVAITEDKGEGFFLQFDDSNCPRPTLLGVSTSHKTMEGLVIDKSRRITGSWADWMSSYQPAVLKDLEAKIGDALYAEKNLGRKEKKGKKKRLNVLEYARAGAECMDRLQQYFGLRPTGAGIGRSISPVDVDSPAPWAYPDRPIIFSVDVEWKERNATHVTEIGISILDTQELRGLHPGLHGTKWMSKIRSHHLRVSEYRVHINKDFCSGCPNSFNYGKSEFIDSANLGKRIDDFFSPPYDGGSTDRSPESKKRDLIYLGHNTKQDLEQLAAAGSETFRKILFNGSEAIFEEMLDTASLYQGLRNDAQLTSLENMMAGLNTWTRDLHNGGNDARYTMVALIMIALEAAGEHEAAVAKESPPGSNI</sequence>
<accession>A0A9W9VP04</accession>